<feature type="domain" description="RanBP2-type" evidence="12">
    <location>
        <begin position="150"/>
        <end position="181"/>
    </location>
</feature>
<evidence type="ECO:0000256" key="8">
    <source>
        <dbReference type="PROSITE-ProRule" id="PRU00176"/>
    </source>
</evidence>
<evidence type="ECO:0000313" key="13">
    <source>
        <dbReference type="EMBL" id="KAK8745196.1"/>
    </source>
</evidence>
<evidence type="ECO:0000256" key="2">
    <source>
        <dbReference type="ARBA" id="ARBA00008448"/>
    </source>
</evidence>
<comment type="similarity">
    <text evidence="2">Belongs to the RRM TET family.</text>
</comment>
<evidence type="ECO:0008006" key="15">
    <source>
        <dbReference type="Google" id="ProtNLM"/>
    </source>
</evidence>
<evidence type="ECO:0000256" key="4">
    <source>
        <dbReference type="ARBA" id="ARBA00022771"/>
    </source>
</evidence>
<feature type="compositionally biased region" description="Basic and acidic residues" evidence="10">
    <location>
        <begin position="204"/>
        <end position="220"/>
    </location>
</feature>
<dbReference type="GO" id="GO:0008270">
    <property type="term" value="F:zinc ion binding"/>
    <property type="evidence" value="ECO:0007669"/>
    <property type="project" value="UniProtKB-KW"/>
</dbReference>
<dbReference type="SUPFAM" id="SSF54928">
    <property type="entry name" value="RNA-binding domain, RBD"/>
    <property type="match status" value="1"/>
</dbReference>
<dbReference type="InterPro" id="IPR000504">
    <property type="entry name" value="RRM_dom"/>
</dbReference>
<protein>
    <recommendedName>
        <fullName evidence="15">RNA-binding protein cabeza</fullName>
    </recommendedName>
</protein>
<dbReference type="GO" id="GO:0005634">
    <property type="term" value="C:nucleus"/>
    <property type="evidence" value="ECO:0007669"/>
    <property type="project" value="UniProtKB-SubCell"/>
</dbReference>
<comment type="caution">
    <text evidence="13">The sequence shown here is derived from an EMBL/GenBank/DDBJ whole genome shotgun (WGS) entry which is preliminary data.</text>
</comment>
<dbReference type="InterPro" id="IPR012677">
    <property type="entry name" value="Nucleotide-bd_a/b_plait_sf"/>
</dbReference>
<evidence type="ECO:0000256" key="3">
    <source>
        <dbReference type="ARBA" id="ARBA00022723"/>
    </source>
</evidence>
<keyword evidence="3" id="KW-0479">Metal-binding</keyword>
<evidence type="ECO:0000313" key="14">
    <source>
        <dbReference type="Proteomes" id="UP001445076"/>
    </source>
</evidence>
<keyword evidence="14" id="KW-1185">Reference proteome</keyword>
<dbReference type="PROSITE" id="PS50199">
    <property type="entry name" value="ZF_RANBP2_2"/>
    <property type="match status" value="1"/>
</dbReference>
<evidence type="ECO:0000259" key="11">
    <source>
        <dbReference type="PROSITE" id="PS50102"/>
    </source>
</evidence>
<dbReference type="InterPro" id="IPR001876">
    <property type="entry name" value="Znf_RanBP2"/>
</dbReference>
<keyword evidence="6 8" id="KW-0694">RNA-binding</keyword>
<evidence type="ECO:0000256" key="5">
    <source>
        <dbReference type="ARBA" id="ARBA00022833"/>
    </source>
</evidence>
<evidence type="ECO:0000256" key="6">
    <source>
        <dbReference type="ARBA" id="ARBA00022884"/>
    </source>
</evidence>
<dbReference type="PANTHER" id="PTHR23238">
    <property type="entry name" value="RNA BINDING PROTEIN"/>
    <property type="match status" value="1"/>
</dbReference>
<dbReference type="SUPFAM" id="SSF90209">
    <property type="entry name" value="Ran binding protein zinc finger-like"/>
    <property type="match status" value="1"/>
</dbReference>
<feature type="domain" description="RRM" evidence="11">
    <location>
        <begin position="1"/>
        <end position="85"/>
    </location>
</feature>
<dbReference type="Gene3D" id="4.10.1060.10">
    <property type="entry name" value="Zinc finger, RanBP2-type"/>
    <property type="match status" value="1"/>
</dbReference>
<feature type="compositionally biased region" description="Basic and acidic residues" evidence="10">
    <location>
        <begin position="82"/>
        <end position="94"/>
    </location>
</feature>
<dbReference type="SMART" id="SM00360">
    <property type="entry name" value="RRM"/>
    <property type="match status" value="1"/>
</dbReference>
<evidence type="ECO:0000259" key="12">
    <source>
        <dbReference type="PROSITE" id="PS50199"/>
    </source>
</evidence>
<proteinExistence type="inferred from homology"/>
<comment type="subcellular location">
    <subcellularLocation>
        <location evidence="1">Nucleus</location>
    </subcellularLocation>
</comment>
<feature type="compositionally biased region" description="Polar residues" evidence="10">
    <location>
        <begin position="161"/>
        <end position="174"/>
    </location>
</feature>
<dbReference type="InterPro" id="IPR036443">
    <property type="entry name" value="Znf_RanBP2_sf"/>
</dbReference>
<dbReference type="EMBL" id="JARKIK010000020">
    <property type="protein sequence ID" value="KAK8745196.1"/>
    <property type="molecule type" value="Genomic_DNA"/>
</dbReference>
<evidence type="ECO:0000256" key="1">
    <source>
        <dbReference type="ARBA" id="ARBA00004123"/>
    </source>
</evidence>
<dbReference type="GO" id="GO:0003723">
    <property type="term" value="F:RNA binding"/>
    <property type="evidence" value="ECO:0007669"/>
    <property type="project" value="UniProtKB-UniRule"/>
</dbReference>
<feature type="compositionally biased region" description="Gly residues" evidence="10">
    <location>
        <begin position="190"/>
        <end position="203"/>
    </location>
</feature>
<accession>A0AAW0XL24</accession>
<evidence type="ECO:0000256" key="10">
    <source>
        <dbReference type="SAM" id="MobiDB-lite"/>
    </source>
</evidence>
<keyword evidence="5" id="KW-0862">Zinc</keyword>
<dbReference type="PROSITE" id="PS01358">
    <property type="entry name" value="ZF_RANBP2_1"/>
    <property type="match status" value="1"/>
</dbReference>
<feature type="non-terminal residue" evidence="13">
    <location>
        <position position="1"/>
    </location>
</feature>
<dbReference type="GO" id="GO:0006355">
    <property type="term" value="P:regulation of DNA-templated transcription"/>
    <property type="evidence" value="ECO:0007669"/>
    <property type="project" value="InterPro"/>
</dbReference>
<dbReference type="InterPro" id="IPR035979">
    <property type="entry name" value="RBD_domain_sf"/>
</dbReference>
<reference evidence="13 14" key="1">
    <citation type="journal article" date="2024" name="BMC Genomics">
        <title>Genome assembly of redclaw crayfish (Cherax quadricarinatus) provides insights into its immune adaptation and hypoxia tolerance.</title>
        <authorList>
            <person name="Liu Z."/>
            <person name="Zheng J."/>
            <person name="Li H."/>
            <person name="Fang K."/>
            <person name="Wang S."/>
            <person name="He J."/>
            <person name="Zhou D."/>
            <person name="Weng S."/>
            <person name="Chi M."/>
            <person name="Gu Z."/>
            <person name="He J."/>
            <person name="Li F."/>
            <person name="Wang M."/>
        </authorList>
    </citation>
    <scope>NUCLEOTIDE SEQUENCE [LARGE SCALE GENOMIC DNA]</scope>
    <source>
        <strain evidence="13">ZL_2023a</strain>
    </source>
</reference>
<keyword evidence="7" id="KW-0539">Nucleus</keyword>
<feature type="region of interest" description="Disordered" evidence="10">
    <location>
        <begin position="82"/>
        <end position="255"/>
    </location>
</feature>
<organism evidence="13 14">
    <name type="scientific">Cherax quadricarinatus</name>
    <name type="common">Australian red claw crayfish</name>
    <dbReference type="NCBI Taxonomy" id="27406"/>
    <lineage>
        <taxon>Eukaryota</taxon>
        <taxon>Metazoa</taxon>
        <taxon>Ecdysozoa</taxon>
        <taxon>Arthropoda</taxon>
        <taxon>Crustacea</taxon>
        <taxon>Multicrustacea</taxon>
        <taxon>Malacostraca</taxon>
        <taxon>Eumalacostraca</taxon>
        <taxon>Eucarida</taxon>
        <taxon>Decapoda</taxon>
        <taxon>Pleocyemata</taxon>
        <taxon>Astacidea</taxon>
        <taxon>Parastacoidea</taxon>
        <taxon>Parastacidae</taxon>
        <taxon>Cherax</taxon>
    </lineage>
</organism>
<dbReference type="CDD" id="cd12534">
    <property type="entry name" value="RRM_SARFH"/>
    <property type="match status" value="1"/>
</dbReference>
<dbReference type="AlphaFoldDB" id="A0AAW0XL24"/>
<feature type="compositionally biased region" description="Gly residues" evidence="10">
    <location>
        <begin position="95"/>
        <end position="121"/>
    </location>
</feature>
<dbReference type="Proteomes" id="UP001445076">
    <property type="component" value="Unassembled WGS sequence"/>
</dbReference>
<dbReference type="Pfam" id="PF00076">
    <property type="entry name" value="RRM_1"/>
    <property type="match status" value="1"/>
</dbReference>
<name>A0AAW0XL24_CHEQU</name>
<dbReference type="Gene3D" id="3.30.70.330">
    <property type="match status" value="1"/>
</dbReference>
<dbReference type="PROSITE" id="PS50102">
    <property type="entry name" value="RRM"/>
    <property type="match status" value="1"/>
</dbReference>
<dbReference type="SMART" id="SM00547">
    <property type="entry name" value="ZnF_RBZ"/>
    <property type="match status" value="1"/>
</dbReference>
<gene>
    <name evidence="13" type="ORF">OTU49_000508</name>
</gene>
<evidence type="ECO:0000256" key="7">
    <source>
        <dbReference type="ARBA" id="ARBA00023242"/>
    </source>
</evidence>
<sequence>IFVSGMPPTATEDEIKDHFGSIGIIKMDKRTQRPKIWMYKDKATGRMKGECTVTFDDPFTAKSAIQWFDGKLFMGRTVKVQMAERPKSSYERGRGGFGGESGDRGGSGGRGRGGGGGGGGDRGFERRGGPPGRGGGGGDRDSRDGPPSGGRGDWRCPVPSCGNNNFAWRNSCNRCNEPKPAGLGGDDDGGSGGGGGGFRGGFRGRGDRGGFRGRGGDRGGRGGFRGRGGYGDRDGDRDSGGPMKGDRGPGRSRPY</sequence>
<dbReference type="InterPro" id="IPR034870">
    <property type="entry name" value="TET_fam"/>
</dbReference>
<keyword evidence="4 9" id="KW-0863">Zinc-finger</keyword>
<evidence type="ECO:0000256" key="9">
    <source>
        <dbReference type="PROSITE-ProRule" id="PRU00322"/>
    </source>
</evidence>
<feature type="compositionally biased region" description="Basic and acidic residues" evidence="10">
    <location>
        <begin position="230"/>
        <end position="249"/>
    </location>
</feature>